<organism evidence="1">
    <name type="scientific">marine sediment metagenome</name>
    <dbReference type="NCBI Taxonomy" id="412755"/>
    <lineage>
        <taxon>unclassified sequences</taxon>
        <taxon>metagenomes</taxon>
        <taxon>ecological metagenomes</taxon>
    </lineage>
</organism>
<sequence length="110" mass="11988">MGFIGIAPPPHLVDAGEIAFWERAYLEMATHFAGKQKRKVGDELSFSRLCTAFADRAVITRRTRLIPVDERDVHAVRGIGNCPACGADQLRQPVAGGVSCAACEYVTEQQ</sequence>
<proteinExistence type="predicted"/>
<protein>
    <submittedName>
        <fullName evidence="1">Uncharacterized protein</fullName>
    </submittedName>
</protein>
<reference evidence="1" key="1">
    <citation type="journal article" date="2015" name="Nature">
        <title>Complex archaea that bridge the gap between prokaryotes and eukaryotes.</title>
        <authorList>
            <person name="Spang A."/>
            <person name="Saw J.H."/>
            <person name="Jorgensen S.L."/>
            <person name="Zaremba-Niedzwiedzka K."/>
            <person name="Martijn J."/>
            <person name="Lind A.E."/>
            <person name="van Eijk R."/>
            <person name="Schleper C."/>
            <person name="Guy L."/>
            <person name="Ettema T.J."/>
        </authorList>
    </citation>
    <scope>NUCLEOTIDE SEQUENCE</scope>
</reference>
<dbReference type="AlphaFoldDB" id="A0A0F9M6A5"/>
<accession>A0A0F9M6A5</accession>
<gene>
    <name evidence="1" type="ORF">LCGC14_1112690</name>
</gene>
<comment type="caution">
    <text evidence="1">The sequence shown here is derived from an EMBL/GenBank/DDBJ whole genome shotgun (WGS) entry which is preliminary data.</text>
</comment>
<dbReference type="EMBL" id="LAZR01005090">
    <property type="protein sequence ID" value="KKN02940.1"/>
    <property type="molecule type" value="Genomic_DNA"/>
</dbReference>
<name>A0A0F9M6A5_9ZZZZ</name>
<evidence type="ECO:0000313" key="1">
    <source>
        <dbReference type="EMBL" id="KKN02940.1"/>
    </source>
</evidence>